<accession>A0ABT8S5E6</accession>
<proteinExistence type="predicted"/>
<comment type="caution">
    <text evidence="1">The sequence shown here is derived from an EMBL/GenBank/DDBJ whole genome shotgun (WGS) entry which is preliminary data.</text>
</comment>
<dbReference type="EMBL" id="JAUKVY010000006">
    <property type="protein sequence ID" value="MDO1532596.1"/>
    <property type="molecule type" value="Genomic_DNA"/>
</dbReference>
<protein>
    <submittedName>
        <fullName evidence="1">Uncharacterized protein</fullName>
    </submittedName>
</protein>
<evidence type="ECO:0000313" key="1">
    <source>
        <dbReference type="EMBL" id="MDO1532596.1"/>
    </source>
</evidence>
<organism evidence="1 2">
    <name type="scientific">Variovorax ginsengisoli</name>
    <dbReference type="NCBI Taxonomy" id="363844"/>
    <lineage>
        <taxon>Bacteria</taxon>
        <taxon>Pseudomonadati</taxon>
        <taxon>Pseudomonadota</taxon>
        <taxon>Betaproteobacteria</taxon>
        <taxon>Burkholderiales</taxon>
        <taxon>Comamonadaceae</taxon>
        <taxon>Variovorax</taxon>
    </lineage>
</organism>
<sequence length="178" mass="20160">MTLRDLSAQSRLAIESTQGLPGFWEGMAMRTTLRVWLTGFPRRLARQALILDVADHRAALKRVRHALFGLRPTPLDCTVRGGLTRIPETFSERQAYLALDLATLHLSSRARALHTLQEWAHARLMSPSQAECLEQMLLLDRQDFLATLADAMKPCALRHELRAMRHHFRRGGTAAAWS</sequence>
<evidence type="ECO:0000313" key="2">
    <source>
        <dbReference type="Proteomes" id="UP001169027"/>
    </source>
</evidence>
<keyword evidence="2" id="KW-1185">Reference proteome</keyword>
<name>A0ABT8S5E6_9BURK</name>
<gene>
    <name evidence="1" type="ORF">Q2T77_09885</name>
</gene>
<dbReference type="Proteomes" id="UP001169027">
    <property type="component" value="Unassembled WGS sequence"/>
</dbReference>
<dbReference type="RefSeq" id="WP_301807508.1">
    <property type="nucleotide sequence ID" value="NZ_JAUJZH010000006.1"/>
</dbReference>
<reference evidence="1" key="1">
    <citation type="submission" date="2023-06" db="EMBL/GenBank/DDBJ databases">
        <authorList>
            <person name="Jiang Y."/>
            <person name="Liu Q."/>
        </authorList>
    </citation>
    <scope>NUCLEOTIDE SEQUENCE</scope>
    <source>
        <strain evidence="1">CGMCC 1.12090</strain>
    </source>
</reference>